<keyword evidence="1" id="KW-0812">Transmembrane</keyword>
<feature type="transmembrane region" description="Helical" evidence="1">
    <location>
        <begin position="45"/>
        <end position="67"/>
    </location>
</feature>
<evidence type="ECO:0000313" key="2">
    <source>
        <dbReference type="Ensembl" id="ENSPNAP00000012667.2"/>
    </source>
</evidence>
<evidence type="ECO:0008006" key="4">
    <source>
        <dbReference type="Google" id="ProtNLM"/>
    </source>
</evidence>
<accession>A0A3B4CKW1</accession>
<feature type="transmembrane region" description="Helical" evidence="1">
    <location>
        <begin position="12"/>
        <end position="33"/>
    </location>
</feature>
<organism evidence="2 3">
    <name type="scientific">Pygocentrus nattereri</name>
    <name type="common">Red-bellied piranha</name>
    <dbReference type="NCBI Taxonomy" id="42514"/>
    <lineage>
        <taxon>Eukaryota</taxon>
        <taxon>Metazoa</taxon>
        <taxon>Chordata</taxon>
        <taxon>Craniata</taxon>
        <taxon>Vertebrata</taxon>
        <taxon>Euteleostomi</taxon>
        <taxon>Actinopterygii</taxon>
        <taxon>Neopterygii</taxon>
        <taxon>Teleostei</taxon>
        <taxon>Ostariophysi</taxon>
        <taxon>Characiformes</taxon>
        <taxon>Characoidei</taxon>
        <taxon>Pygocentrus</taxon>
    </lineage>
</organism>
<proteinExistence type="predicted"/>
<dbReference type="PANTHER" id="PTHR28613:SF7">
    <property type="entry name" value="TRANSMEMBRANE PROTEIN 238"/>
    <property type="match status" value="1"/>
</dbReference>
<dbReference type="InterPro" id="IPR029365">
    <property type="entry name" value="TMEM238"/>
</dbReference>
<dbReference type="Ensembl" id="ENSPNAT00000036621.2">
    <property type="protein sequence ID" value="ENSPNAP00000012667.2"/>
    <property type="gene ID" value="ENSPNAG00000018464.2"/>
</dbReference>
<evidence type="ECO:0000256" key="1">
    <source>
        <dbReference type="SAM" id="Phobius"/>
    </source>
</evidence>
<reference evidence="2" key="2">
    <citation type="submission" date="2025-08" db="UniProtKB">
        <authorList>
            <consortium name="Ensembl"/>
        </authorList>
    </citation>
    <scope>IDENTIFICATION</scope>
</reference>
<keyword evidence="1" id="KW-0472">Membrane</keyword>
<dbReference type="Proteomes" id="UP001501920">
    <property type="component" value="Chromosome 1"/>
</dbReference>
<reference evidence="2 3" key="1">
    <citation type="submission" date="2020-10" db="EMBL/GenBank/DDBJ databases">
        <title>Pygocentrus nattereri (red-bellied piranha) genome, fPygNat1, primary haplotype.</title>
        <authorList>
            <person name="Myers G."/>
            <person name="Meyer A."/>
            <person name="Karagic N."/>
            <person name="Pippel M."/>
            <person name="Winkler S."/>
            <person name="Tracey A."/>
            <person name="Wood J."/>
            <person name="Formenti G."/>
            <person name="Howe K."/>
            <person name="Fedrigo O."/>
            <person name="Jarvis E.D."/>
        </authorList>
    </citation>
    <scope>NUCLEOTIDE SEQUENCE [LARGE SCALE GENOMIC DNA]</scope>
</reference>
<reference evidence="2" key="3">
    <citation type="submission" date="2025-09" db="UniProtKB">
        <authorList>
            <consortium name="Ensembl"/>
        </authorList>
    </citation>
    <scope>IDENTIFICATION</scope>
</reference>
<keyword evidence="3" id="KW-1185">Reference proteome</keyword>
<protein>
    <recommendedName>
        <fullName evidence="4">Transmembrane protein 238a</fullName>
    </recommendedName>
</protein>
<dbReference type="PANTHER" id="PTHR28613">
    <property type="entry name" value="SI:CH211-232M10.4-RELATED"/>
    <property type="match status" value="1"/>
</dbReference>
<evidence type="ECO:0000313" key="3">
    <source>
        <dbReference type="Proteomes" id="UP001501920"/>
    </source>
</evidence>
<sequence>MDLSFIGGCLPLFVLAIVFDLVGFIVLFVGIFANLQVDGRFYGDFLILTGALIVFCSLAWWLMWYVGNIKVAKEGARRGRASTAHSFKQLARKLTERISKRPLTKVVDICSFYNTIMKHHTQVMELRGKV</sequence>
<dbReference type="GeneTree" id="ENSGT00940000162720"/>
<name>A0A3B4CKW1_PYGNA</name>
<dbReference type="STRING" id="42514.ENSPNAP00000012667"/>
<dbReference type="Pfam" id="PF15125">
    <property type="entry name" value="TMEM238"/>
    <property type="match status" value="1"/>
</dbReference>
<dbReference type="AlphaFoldDB" id="A0A3B4CKW1"/>
<keyword evidence="1" id="KW-1133">Transmembrane helix</keyword>